<evidence type="ECO:0000313" key="2">
    <source>
        <dbReference type="Proteomes" id="UP001500416"/>
    </source>
</evidence>
<sequence length="659" mass="70929">MSGFLVQGRHGTKGNFEAVVPSSHGGGLVHLWRNNDAGMTWSGPTCFGGSRRYLATTLIQSNYGTTGNLEVLATSDAGELDFFWRLDRAPWTWSGPFRVATGVRGAPALIQGRHGTKGNFEVVVPHRDGGLAHLWRNNDAGMTWSAPGRFGGGARYAGATLIQSNYGTVGNLEVLATTDAGELDFFWRLDRAPWTWSGPFRVASGLRGTPSLVQGRHGTKGNFEVVVPHRDGGLAHLWRNNDAGMTWSAPGRFGGGARYVNAALIQSNYGTVGNLEVLATTEAGDVDFFWRLDRAPWTWSGPFRVGAEIGFNVSECTFGWRAAYHQADTHVTIRIQLNPDSGISDATMNTLRTTWRNGIIGKWSNRFDCVGNGQRKRFTFDVQWVTSGAHHVVRVRPGPERSNMTTWDTSDTGDVASHEFGHMLGHPDEYATSACPARNPVGTGTVMDDNTETVARLYNRLASSHCGHTPAAAPGEGPSEVEGVAVELRSLDRMATARRAEVLQRLRSADEGAEVSFEVTGGAPGERYEYRLAVSGSGAARRVLVDEFSAEPDADSTGTVPPETARRVFDAARDAGLLDDAPPELPPADLVPDSLVATVTVRYGDAVRRVSVPAVEPGHGEPPGEARDVPVSTHVRLAPDTADLLTPVLAALSAVEEQL</sequence>
<evidence type="ECO:0000313" key="1">
    <source>
        <dbReference type="EMBL" id="GAA0246369.1"/>
    </source>
</evidence>
<protein>
    <recommendedName>
        <fullName evidence="3">Peptidase M10 metallopeptidase domain-containing protein</fullName>
    </recommendedName>
</protein>
<proteinExistence type="predicted"/>
<accession>A0ABN0UCW8</accession>
<organism evidence="1 2">
    <name type="scientific">Saccharothrix mutabilis subsp. mutabilis</name>
    <dbReference type="NCBI Taxonomy" id="66855"/>
    <lineage>
        <taxon>Bacteria</taxon>
        <taxon>Bacillati</taxon>
        <taxon>Actinomycetota</taxon>
        <taxon>Actinomycetes</taxon>
        <taxon>Pseudonocardiales</taxon>
        <taxon>Pseudonocardiaceae</taxon>
        <taxon>Saccharothrix</taxon>
    </lineage>
</organism>
<dbReference type="EMBL" id="BAAABU010000014">
    <property type="protein sequence ID" value="GAA0246369.1"/>
    <property type="molecule type" value="Genomic_DNA"/>
</dbReference>
<gene>
    <name evidence="1" type="ORF">GCM10010492_52320</name>
</gene>
<dbReference type="RefSeq" id="WP_343936536.1">
    <property type="nucleotide sequence ID" value="NZ_BAAABU010000014.1"/>
</dbReference>
<reference evidence="1 2" key="1">
    <citation type="journal article" date="2019" name="Int. J. Syst. Evol. Microbiol.">
        <title>The Global Catalogue of Microorganisms (GCM) 10K type strain sequencing project: providing services to taxonomists for standard genome sequencing and annotation.</title>
        <authorList>
            <consortium name="The Broad Institute Genomics Platform"/>
            <consortium name="The Broad Institute Genome Sequencing Center for Infectious Disease"/>
            <person name="Wu L."/>
            <person name="Ma J."/>
        </authorList>
    </citation>
    <scope>NUCLEOTIDE SEQUENCE [LARGE SCALE GENOMIC DNA]</scope>
    <source>
        <strain evidence="1 2">JCM 3380</strain>
    </source>
</reference>
<dbReference type="Proteomes" id="UP001500416">
    <property type="component" value="Unassembled WGS sequence"/>
</dbReference>
<name>A0ABN0UCW8_9PSEU</name>
<keyword evidence="2" id="KW-1185">Reference proteome</keyword>
<evidence type="ECO:0008006" key="3">
    <source>
        <dbReference type="Google" id="ProtNLM"/>
    </source>
</evidence>
<dbReference type="SUPFAM" id="SSF89372">
    <property type="entry name" value="Fucose-specific lectin"/>
    <property type="match status" value="1"/>
</dbReference>
<comment type="caution">
    <text evidence="1">The sequence shown here is derived from an EMBL/GenBank/DDBJ whole genome shotgun (WGS) entry which is preliminary data.</text>
</comment>